<sequence length="422" mass="47461">MFKETNSIKPFEEKVWLSSPTMHGSEIEFIKEAYETNWMSTVGKNINEVERMICEKVGCKYAVALSSGTASLHLAMKLVGIKREDRVFCSDMTFGATVNPVVYEGGVPIFIDAEYDTWNMDPASLEKAFEIFPDVKTVVVAHLYGTPGKIDEISAICHKYGANIVEDAAESFGALYKGVQTGKFGLVACLSGNGNKIITGSAGGFLLTDDSTAANKVRKWSTQSREIAPWYQHEELGYNYRMSNVIAGVLRGQMPYLEEHINQKKTIYERYKKGLKDLPVKMNPFDEKSSKPNYWLSCLIINEEAMCKQVRSDCEALYTPEHGKSCPTEILNVLGSINAEGRPIWKPMHMQPIYRRNVFVTREGSGKAKFDAYINGGCVREDGKPLEVSMDIFNRGLCLPSDNKMTEEQQNKIIEVIRYCFE</sequence>
<dbReference type="EC" id="2.6.1.87" evidence="4"/>
<dbReference type="GO" id="GO:0000271">
    <property type="term" value="P:polysaccharide biosynthetic process"/>
    <property type="evidence" value="ECO:0007669"/>
    <property type="project" value="TreeGrafter"/>
</dbReference>
<dbReference type="CDD" id="cd00616">
    <property type="entry name" value="AHBA_syn"/>
    <property type="match status" value="1"/>
</dbReference>
<keyword evidence="4" id="KW-0808">Transferase</keyword>
<organism evidence="4 5">
    <name type="scientific">Hungatella hathewayi</name>
    <dbReference type="NCBI Taxonomy" id="154046"/>
    <lineage>
        <taxon>Bacteria</taxon>
        <taxon>Bacillati</taxon>
        <taxon>Bacillota</taxon>
        <taxon>Clostridia</taxon>
        <taxon>Lachnospirales</taxon>
        <taxon>Lachnospiraceae</taxon>
        <taxon>Hungatella</taxon>
    </lineage>
</organism>
<dbReference type="GO" id="GO:0099620">
    <property type="term" value="F:UDP-4-amino-4-deoxy-L-arabinose aminotransferase"/>
    <property type="evidence" value="ECO:0007669"/>
    <property type="project" value="UniProtKB-EC"/>
</dbReference>
<dbReference type="Gene3D" id="3.90.1150.10">
    <property type="entry name" value="Aspartate Aminotransferase, domain 1"/>
    <property type="match status" value="1"/>
</dbReference>
<protein>
    <submittedName>
        <fullName evidence="4">DegT/DnrJ/EryC1/StrS aminotransferase</fullName>
        <ecNumber evidence="4">2.6.1.87</ecNumber>
    </submittedName>
</protein>
<evidence type="ECO:0000256" key="1">
    <source>
        <dbReference type="PIRSR" id="PIRSR000390-1"/>
    </source>
</evidence>
<feature type="modified residue" description="N6-(pyridoxal phosphate)lysine" evidence="2">
    <location>
        <position position="196"/>
    </location>
</feature>
<dbReference type="PIRSF" id="PIRSF000390">
    <property type="entry name" value="PLP_StrS"/>
    <property type="match status" value="1"/>
</dbReference>
<dbReference type="SUPFAM" id="SSF53383">
    <property type="entry name" value="PLP-dependent transferases"/>
    <property type="match status" value="1"/>
</dbReference>
<dbReference type="Proteomes" id="UP000095651">
    <property type="component" value="Unassembled WGS sequence"/>
</dbReference>
<keyword evidence="4" id="KW-0032">Aminotransferase</keyword>
<dbReference type="GO" id="GO:0030170">
    <property type="term" value="F:pyridoxal phosphate binding"/>
    <property type="evidence" value="ECO:0007669"/>
    <property type="project" value="TreeGrafter"/>
</dbReference>
<dbReference type="AlphaFoldDB" id="A0A173Y9E8"/>
<keyword evidence="2 3" id="KW-0663">Pyridoxal phosphate</keyword>
<evidence type="ECO:0000256" key="2">
    <source>
        <dbReference type="PIRSR" id="PIRSR000390-2"/>
    </source>
</evidence>
<evidence type="ECO:0000313" key="5">
    <source>
        <dbReference type="Proteomes" id="UP000095651"/>
    </source>
</evidence>
<dbReference type="InterPro" id="IPR015424">
    <property type="entry name" value="PyrdxlP-dep_Trfase"/>
</dbReference>
<dbReference type="RefSeq" id="WP_055652976.1">
    <property type="nucleotide sequence ID" value="NZ_CABIXC010000001.1"/>
</dbReference>
<gene>
    <name evidence="4" type="primary">arnB_1</name>
    <name evidence="4" type="ORF">ERS852407_00660</name>
</gene>
<accession>A0A173Y9E8</accession>
<evidence type="ECO:0000256" key="3">
    <source>
        <dbReference type="RuleBase" id="RU004508"/>
    </source>
</evidence>
<dbReference type="Gene3D" id="3.40.640.10">
    <property type="entry name" value="Type I PLP-dependent aspartate aminotransferase-like (Major domain)"/>
    <property type="match status" value="1"/>
</dbReference>
<dbReference type="EMBL" id="CYZE01000001">
    <property type="protein sequence ID" value="CUN59615.1"/>
    <property type="molecule type" value="Genomic_DNA"/>
</dbReference>
<reference evidence="4 5" key="1">
    <citation type="submission" date="2015-09" db="EMBL/GenBank/DDBJ databases">
        <authorList>
            <consortium name="Pathogen Informatics"/>
        </authorList>
    </citation>
    <scope>NUCLEOTIDE SEQUENCE [LARGE SCALE GENOMIC DNA]</scope>
    <source>
        <strain evidence="4 5">2789STDY5608850</strain>
    </source>
</reference>
<dbReference type="InterPro" id="IPR000653">
    <property type="entry name" value="DegT/StrS_aminotransferase"/>
</dbReference>
<comment type="similarity">
    <text evidence="3">Belongs to the DegT/DnrJ/EryC1 family.</text>
</comment>
<dbReference type="Pfam" id="PF01041">
    <property type="entry name" value="DegT_DnrJ_EryC1"/>
    <property type="match status" value="1"/>
</dbReference>
<proteinExistence type="inferred from homology"/>
<dbReference type="PANTHER" id="PTHR30244">
    <property type="entry name" value="TRANSAMINASE"/>
    <property type="match status" value="1"/>
</dbReference>
<dbReference type="InterPro" id="IPR015421">
    <property type="entry name" value="PyrdxlP-dep_Trfase_major"/>
</dbReference>
<dbReference type="InterPro" id="IPR015422">
    <property type="entry name" value="PyrdxlP-dep_Trfase_small"/>
</dbReference>
<evidence type="ECO:0000313" key="4">
    <source>
        <dbReference type="EMBL" id="CUN59615.1"/>
    </source>
</evidence>
<feature type="active site" description="Proton acceptor" evidence="1">
    <location>
        <position position="196"/>
    </location>
</feature>
<name>A0A173Y9E8_9FIRM</name>
<dbReference type="PANTHER" id="PTHR30244:SF34">
    <property type="entry name" value="DTDP-4-AMINO-4,6-DIDEOXYGALACTOSE TRANSAMINASE"/>
    <property type="match status" value="1"/>
</dbReference>